<accession>G5C877</accession>
<dbReference type="SUPFAM" id="SSF47113">
    <property type="entry name" value="Histone-fold"/>
    <property type="match status" value="1"/>
</dbReference>
<dbReference type="PANTHER" id="PTHR46138">
    <property type="entry name" value="PROTEIN DR1"/>
    <property type="match status" value="1"/>
</dbReference>
<evidence type="ECO:0000256" key="4">
    <source>
        <dbReference type="ARBA" id="ARBA00023242"/>
    </source>
</evidence>
<name>G5C877_HETGA</name>
<dbReference type="GO" id="GO:0140672">
    <property type="term" value="C:ATAC complex"/>
    <property type="evidence" value="ECO:0007669"/>
    <property type="project" value="UniProtKB-ARBA"/>
</dbReference>
<dbReference type="GO" id="GO:0000122">
    <property type="term" value="P:negative regulation of transcription by RNA polymerase II"/>
    <property type="evidence" value="ECO:0007669"/>
    <property type="project" value="InterPro"/>
</dbReference>
<evidence type="ECO:0000256" key="7">
    <source>
        <dbReference type="ARBA" id="ARBA00082454"/>
    </source>
</evidence>
<evidence type="ECO:0000256" key="3">
    <source>
        <dbReference type="ARBA" id="ARBA00018742"/>
    </source>
</evidence>
<keyword evidence="4" id="KW-0539">Nucleus</keyword>
<dbReference type="Pfam" id="PF00808">
    <property type="entry name" value="CBFD_NFYB_HMF"/>
    <property type="match status" value="1"/>
</dbReference>
<dbReference type="Gene3D" id="1.10.20.10">
    <property type="entry name" value="Histone, subunit A"/>
    <property type="match status" value="1"/>
</dbReference>
<dbReference type="Proteomes" id="UP000006813">
    <property type="component" value="Unassembled WGS sequence"/>
</dbReference>
<evidence type="ECO:0000256" key="2">
    <source>
        <dbReference type="ARBA" id="ARBA00009245"/>
    </source>
</evidence>
<comment type="subcellular location">
    <subcellularLocation>
        <location evidence="1">Nucleus</location>
    </subcellularLocation>
</comment>
<comment type="similarity">
    <text evidence="2">Belongs to the NC2 beta/DR1 family.</text>
</comment>
<dbReference type="GO" id="GO:0051123">
    <property type="term" value="P:RNA polymerase II preinitiation complex assembly"/>
    <property type="evidence" value="ECO:0007669"/>
    <property type="project" value="TreeGrafter"/>
</dbReference>
<dbReference type="GO" id="GO:0046982">
    <property type="term" value="F:protein heterodimerization activity"/>
    <property type="evidence" value="ECO:0007669"/>
    <property type="project" value="InterPro"/>
</dbReference>
<dbReference type="STRING" id="10181.G5C877"/>
<dbReference type="PANTHER" id="PTHR46138:SF1">
    <property type="entry name" value="PROTEIN DR1"/>
    <property type="match status" value="1"/>
</dbReference>
<proteinExistence type="inferred from homology"/>
<feature type="domain" description="Transcription factor CBF/NF-Y/archaeal histone" evidence="8">
    <location>
        <begin position="12"/>
        <end position="75"/>
    </location>
</feature>
<evidence type="ECO:0000313" key="9">
    <source>
        <dbReference type="EMBL" id="EHB17738.1"/>
    </source>
</evidence>
<reference evidence="9 10" key="1">
    <citation type="journal article" date="2011" name="Nature">
        <title>Genome sequencing reveals insights into physiology and longevity of the naked mole rat.</title>
        <authorList>
            <person name="Kim E.B."/>
            <person name="Fang X."/>
            <person name="Fushan A.A."/>
            <person name="Huang Z."/>
            <person name="Lobanov A.V."/>
            <person name="Han L."/>
            <person name="Marino S.M."/>
            <person name="Sun X."/>
            <person name="Turanov A.A."/>
            <person name="Yang P."/>
            <person name="Yim S.H."/>
            <person name="Zhao X."/>
            <person name="Kasaikina M.V."/>
            <person name="Stoletzki N."/>
            <person name="Peng C."/>
            <person name="Polak P."/>
            <person name="Xiong Z."/>
            <person name="Kiezun A."/>
            <person name="Zhu Y."/>
            <person name="Chen Y."/>
            <person name="Kryukov G.V."/>
            <person name="Zhang Q."/>
            <person name="Peshkin L."/>
            <person name="Yang L."/>
            <person name="Bronson R.T."/>
            <person name="Buffenstein R."/>
            <person name="Wang B."/>
            <person name="Han C."/>
            <person name="Li Q."/>
            <person name="Chen L."/>
            <person name="Zhao W."/>
            <person name="Sunyaev S.R."/>
            <person name="Park T.J."/>
            <person name="Zhang G."/>
            <person name="Wang J."/>
            <person name="Gladyshev V.N."/>
        </authorList>
    </citation>
    <scope>NUCLEOTIDE SEQUENCE [LARGE SCALE GENOMIC DNA]</scope>
</reference>
<dbReference type="GO" id="GO:0016251">
    <property type="term" value="F:RNA polymerase II general transcription initiation factor activity"/>
    <property type="evidence" value="ECO:0007669"/>
    <property type="project" value="TreeGrafter"/>
</dbReference>
<evidence type="ECO:0000313" key="10">
    <source>
        <dbReference type="Proteomes" id="UP000006813"/>
    </source>
</evidence>
<protein>
    <recommendedName>
        <fullName evidence="3">Protein Dr1</fullName>
    </recommendedName>
    <alternativeName>
        <fullName evidence="6">Down-regulator of transcription 1</fullName>
    </alternativeName>
    <alternativeName>
        <fullName evidence="5">Negative cofactor 2-beta</fullName>
    </alternativeName>
    <alternativeName>
        <fullName evidence="7">TATA-binding protein-associated phosphoprotein</fullName>
    </alternativeName>
</protein>
<dbReference type="InterPro" id="IPR009072">
    <property type="entry name" value="Histone-fold"/>
</dbReference>
<evidence type="ECO:0000256" key="1">
    <source>
        <dbReference type="ARBA" id="ARBA00004123"/>
    </source>
</evidence>
<dbReference type="GO" id="GO:0017054">
    <property type="term" value="C:negative cofactor 2 complex"/>
    <property type="evidence" value="ECO:0007669"/>
    <property type="project" value="InterPro"/>
</dbReference>
<dbReference type="FunFam" id="1.10.20.10:FF:000019">
    <property type="entry name" value="Negative cofactor 2 beta"/>
    <property type="match status" value="1"/>
</dbReference>
<dbReference type="InterPro" id="IPR003958">
    <property type="entry name" value="CBFA_NFYB_domain"/>
</dbReference>
<dbReference type="GO" id="GO:0051302">
    <property type="term" value="P:regulation of cell division"/>
    <property type="evidence" value="ECO:0007669"/>
    <property type="project" value="UniProtKB-ARBA"/>
</dbReference>
<dbReference type="CDD" id="cd22905">
    <property type="entry name" value="HFD_Dr1"/>
    <property type="match status" value="1"/>
</dbReference>
<evidence type="ECO:0000256" key="5">
    <source>
        <dbReference type="ARBA" id="ARBA00030451"/>
    </source>
</evidence>
<dbReference type="InParanoid" id="G5C877"/>
<gene>
    <name evidence="9" type="ORF">GW7_05767</name>
</gene>
<sequence length="114" mass="12854">MVSSSANNDDLTIPRAAINKMIKETLPSVWVTNDARELVVNCCTEFIHLIFSEVNEICNKSEKKTISPEYVIQALESLGFGSYISKVKELLQEFKMVVLKRRKVSSHLENPGIP</sequence>
<evidence type="ECO:0000259" key="8">
    <source>
        <dbReference type="Pfam" id="PF00808"/>
    </source>
</evidence>
<organism evidence="9 10">
    <name type="scientific">Heterocephalus glaber</name>
    <name type="common">Naked mole rat</name>
    <dbReference type="NCBI Taxonomy" id="10181"/>
    <lineage>
        <taxon>Eukaryota</taxon>
        <taxon>Metazoa</taxon>
        <taxon>Chordata</taxon>
        <taxon>Craniata</taxon>
        <taxon>Vertebrata</taxon>
        <taxon>Euteleostomi</taxon>
        <taxon>Mammalia</taxon>
        <taxon>Eutheria</taxon>
        <taxon>Euarchontoglires</taxon>
        <taxon>Glires</taxon>
        <taxon>Rodentia</taxon>
        <taxon>Hystricomorpha</taxon>
        <taxon>Bathyergidae</taxon>
        <taxon>Heterocephalus</taxon>
    </lineage>
</organism>
<dbReference type="InterPro" id="IPR042225">
    <property type="entry name" value="Ncb2"/>
</dbReference>
<dbReference type="EMBL" id="JH173801">
    <property type="protein sequence ID" value="EHB17738.1"/>
    <property type="molecule type" value="Genomic_DNA"/>
</dbReference>
<dbReference type="AlphaFoldDB" id="G5C877"/>
<dbReference type="GO" id="GO:0017025">
    <property type="term" value="F:TBP-class protein binding"/>
    <property type="evidence" value="ECO:0007669"/>
    <property type="project" value="TreeGrafter"/>
</dbReference>
<evidence type="ECO:0000256" key="6">
    <source>
        <dbReference type="ARBA" id="ARBA00032651"/>
    </source>
</evidence>